<keyword evidence="2" id="KW-1185">Reference proteome</keyword>
<dbReference type="OrthoDB" id="10281467at2759"/>
<dbReference type="AlphaFoldDB" id="A0A2P5EG60"/>
<evidence type="ECO:0000313" key="1">
    <source>
        <dbReference type="EMBL" id="PON84526.1"/>
    </source>
</evidence>
<dbReference type="Proteomes" id="UP000237000">
    <property type="component" value="Unassembled WGS sequence"/>
</dbReference>
<proteinExistence type="predicted"/>
<sequence>MSRILRDSERLLQQILVWELPLVPREANSSAHNLAHWFANSDIVYCSFNFTVCFILQALGLAF</sequence>
<accession>A0A2P5EG60</accession>
<protein>
    <recommendedName>
        <fullName evidence="3">RNase H type-1 domain-containing protein</fullName>
    </recommendedName>
</protein>
<name>A0A2P5EG60_TREOI</name>
<dbReference type="EMBL" id="JXTC01000161">
    <property type="protein sequence ID" value="PON84526.1"/>
    <property type="molecule type" value="Genomic_DNA"/>
</dbReference>
<comment type="caution">
    <text evidence="1">The sequence shown here is derived from an EMBL/GenBank/DDBJ whole genome shotgun (WGS) entry which is preliminary data.</text>
</comment>
<evidence type="ECO:0000313" key="2">
    <source>
        <dbReference type="Proteomes" id="UP000237000"/>
    </source>
</evidence>
<gene>
    <name evidence="1" type="ORF">TorRG33x02_197290</name>
</gene>
<reference evidence="2" key="1">
    <citation type="submission" date="2016-06" db="EMBL/GenBank/DDBJ databases">
        <title>Parallel loss of symbiosis genes in relatives of nitrogen-fixing non-legume Parasponia.</title>
        <authorList>
            <person name="Van Velzen R."/>
            <person name="Holmer R."/>
            <person name="Bu F."/>
            <person name="Rutten L."/>
            <person name="Van Zeijl A."/>
            <person name="Liu W."/>
            <person name="Santuari L."/>
            <person name="Cao Q."/>
            <person name="Sharma T."/>
            <person name="Shen D."/>
            <person name="Roswanjaya Y."/>
            <person name="Wardhani T."/>
            <person name="Kalhor M.S."/>
            <person name="Jansen J."/>
            <person name="Van den Hoogen J."/>
            <person name="Gungor B."/>
            <person name="Hartog M."/>
            <person name="Hontelez J."/>
            <person name="Verver J."/>
            <person name="Yang W.-C."/>
            <person name="Schijlen E."/>
            <person name="Repin R."/>
            <person name="Schilthuizen M."/>
            <person name="Schranz E."/>
            <person name="Heidstra R."/>
            <person name="Miyata K."/>
            <person name="Fedorova E."/>
            <person name="Kohlen W."/>
            <person name="Bisseling T."/>
            <person name="Smit S."/>
            <person name="Geurts R."/>
        </authorList>
    </citation>
    <scope>NUCLEOTIDE SEQUENCE [LARGE SCALE GENOMIC DNA]</scope>
    <source>
        <strain evidence="2">cv. RG33-2</strain>
    </source>
</reference>
<organism evidence="1 2">
    <name type="scientific">Trema orientale</name>
    <name type="common">Charcoal tree</name>
    <name type="synonym">Celtis orientalis</name>
    <dbReference type="NCBI Taxonomy" id="63057"/>
    <lineage>
        <taxon>Eukaryota</taxon>
        <taxon>Viridiplantae</taxon>
        <taxon>Streptophyta</taxon>
        <taxon>Embryophyta</taxon>
        <taxon>Tracheophyta</taxon>
        <taxon>Spermatophyta</taxon>
        <taxon>Magnoliopsida</taxon>
        <taxon>eudicotyledons</taxon>
        <taxon>Gunneridae</taxon>
        <taxon>Pentapetalae</taxon>
        <taxon>rosids</taxon>
        <taxon>fabids</taxon>
        <taxon>Rosales</taxon>
        <taxon>Cannabaceae</taxon>
        <taxon>Trema</taxon>
    </lineage>
</organism>
<dbReference type="InParanoid" id="A0A2P5EG60"/>
<evidence type="ECO:0008006" key="3">
    <source>
        <dbReference type="Google" id="ProtNLM"/>
    </source>
</evidence>